<feature type="domain" description="Major facilitator superfamily (MFS) profile" evidence="5">
    <location>
        <begin position="221"/>
        <end position="407"/>
    </location>
</feature>
<keyword evidence="3 4" id="KW-0472">Membrane</keyword>
<reference evidence="6 7" key="1">
    <citation type="submission" date="2022-10" db="EMBL/GenBank/DDBJ databases">
        <title>Marinomonas transparenta sp. nov. and Marinomonas sargassi sp. nov., isolated from marine alga (Sargassum natans (L.) Gaillon).</title>
        <authorList>
            <person name="Wang Y."/>
        </authorList>
    </citation>
    <scope>NUCLEOTIDE SEQUENCE [LARGE SCALE GENOMIC DNA]</scope>
    <source>
        <strain evidence="6 7">C2222</strain>
    </source>
</reference>
<feature type="transmembrane region" description="Helical" evidence="4">
    <location>
        <begin position="53"/>
        <end position="71"/>
    </location>
</feature>
<dbReference type="PROSITE" id="PS50850">
    <property type="entry name" value="MFS"/>
    <property type="match status" value="1"/>
</dbReference>
<evidence type="ECO:0000313" key="7">
    <source>
        <dbReference type="Proteomes" id="UP001209713"/>
    </source>
</evidence>
<feature type="transmembrane region" description="Helical" evidence="4">
    <location>
        <begin position="221"/>
        <end position="241"/>
    </location>
</feature>
<dbReference type="RefSeq" id="WP_263529935.1">
    <property type="nucleotide sequence ID" value="NZ_JAOVZB010000002.1"/>
</dbReference>
<dbReference type="SUPFAM" id="SSF103473">
    <property type="entry name" value="MFS general substrate transporter"/>
    <property type="match status" value="1"/>
</dbReference>
<sequence length="407" mass="43339">MSSTEATSSLPKYVYLYFLCQSLNATSAVISVTVAATVGLLIAPSEGWATLPYGMQFLCMLLATYPVSVLMTRKGRKFGFVVGALGLASAGLVGYHAVMENSFIALMLAHSLLGISMACTNYYRFAAVDNLVGKTKTRAVSLVIAGGLVSAVLGPYIGSTFREVDGFPLFALCYMALVALAAVNILIIALLPKEIMDKKVNTSDSKISTDAPNFLTNVSPLFFVAVLSGALGFGLMNLVMIQSSLQMHHLHVHFDHSAMAIQWHVVAMFAPSFLSGFLVGKLGHQKVIFTGLALFMATFLINLFADGYASILVSLITLGLAWNFTYVSGSAYISVVLEGNKSAKKLQGVGETGIALFAMAGAMTPALLISSIGWKGTNLLCICLVILCVLVQLLLIVSNKRQVMKAV</sequence>
<feature type="transmembrane region" description="Helical" evidence="4">
    <location>
        <begin position="349"/>
        <end position="370"/>
    </location>
</feature>
<dbReference type="Pfam" id="PF07690">
    <property type="entry name" value="MFS_1"/>
    <property type="match status" value="1"/>
</dbReference>
<organism evidence="6 7">
    <name type="scientific">Marinomonas sargassi</name>
    <dbReference type="NCBI Taxonomy" id="2984494"/>
    <lineage>
        <taxon>Bacteria</taxon>
        <taxon>Pseudomonadati</taxon>
        <taxon>Pseudomonadota</taxon>
        <taxon>Gammaproteobacteria</taxon>
        <taxon>Oceanospirillales</taxon>
        <taxon>Oceanospirillaceae</taxon>
        <taxon>Marinomonas</taxon>
    </lineage>
</organism>
<feature type="transmembrane region" description="Helical" evidence="4">
    <location>
        <begin position="261"/>
        <end position="280"/>
    </location>
</feature>
<dbReference type="Gene3D" id="1.20.1250.20">
    <property type="entry name" value="MFS general substrate transporter like domains"/>
    <property type="match status" value="1"/>
</dbReference>
<feature type="transmembrane region" description="Helical" evidence="4">
    <location>
        <begin position="169"/>
        <end position="191"/>
    </location>
</feature>
<evidence type="ECO:0000259" key="5">
    <source>
        <dbReference type="PROSITE" id="PS50850"/>
    </source>
</evidence>
<feature type="transmembrane region" description="Helical" evidence="4">
    <location>
        <begin position="137"/>
        <end position="157"/>
    </location>
</feature>
<dbReference type="InterPro" id="IPR011701">
    <property type="entry name" value="MFS"/>
</dbReference>
<feature type="transmembrane region" description="Helical" evidence="4">
    <location>
        <begin position="376"/>
        <end position="397"/>
    </location>
</feature>
<comment type="caution">
    <text evidence="6">The sequence shown here is derived from an EMBL/GenBank/DDBJ whole genome shotgun (WGS) entry which is preliminary data.</text>
</comment>
<proteinExistence type="predicted"/>
<evidence type="ECO:0000256" key="2">
    <source>
        <dbReference type="ARBA" id="ARBA00022989"/>
    </source>
</evidence>
<dbReference type="EMBL" id="JAOVZB010000002">
    <property type="protein sequence ID" value="MCV2402555.1"/>
    <property type="molecule type" value="Genomic_DNA"/>
</dbReference>
<feature type="transmembrane region" description="Helical" evidence="4">
    <location>
        <begin position="287"/>
        <end position="305"/>
    </location>
</feature>
<accession>A0ABT2YRN6</accession>
<evidence type="ECO:0000256" key="4">
    <source>
        <dbReference type="SAM" id="Phobius"/>
    </source>
</evidence>
<keyword evidence="7" id="KW-1185">Reference proteome</keyword>
<evidence type="ECO:0000256" key="1">
    <source>
        <dbReference type="ARBA" id="ARBA00022692"/>
    </source>
</evidence>
<name>A0ABT2YRN6_9GAMM</name>
<feature type="transmembrane region" description="Helical" evidence="4">
    <location>
        <begin position="311"/>
        <end position="337"/>
    </location>
</feature>
<dbReference type="InterPro" id="IPR020846">
    <property type="entry name" value="MFS_dom"/>
</dbReference>
<protein>
    <submittedName>
        <fullName evidence="6">MFS transporter</fullName>
    </submittedName>
</protein>
<dbReference type="PANTHER" id="PTHR23534:SF1">
    <property type="entry name" value="MAJOR FACILITATOR SUPERFAMILY PROTEIN"/>
    <property type="match status" value="1"/>
</dbReference>
<dbReference type="PANTHER" id="PTHR23534">
    <property type="entry name" value="MFS PERMEASE"/>
    <property type="match status" value="1"/>
</dbReference>
<keyword evidence="1 4" id="KW-0812">Transmembrane</keyword>
<evidence type="ECO:0000313" key="6">
    <source>
        <dbReference type="EMBL" id="MCV2402555.1"/>
    </source>
</evidence>
<evidence type="ECO:0000256" key="3">
    <source>
        <dbReference type="ARBA" id="ARBA00023136"/>
    </source>
</evidence>
<feature type="transmembrane region" description="Helical" evidence="4">
    <location>
        <begin position="78"/>
        <end position="97"/>
    </location>
</feature>
<keyword evidence="2 4" id="KW-1133">Transmembrane helix</keyword>
<gene>
    <name evidence="6" type="ORF">OFY17_06570</name>
</gene>
<dbReference type="InterPro" id="IPR036259">
    <property type="entry name" value="MFS_trans_sf"/>
</dbReference>
<dbReference type="Proteomes" id="UP001209713">
    <property type="component" value="Unassembled WGS sequence"/>
</dbReference>
<feature type="transmembrane region" description="Helical" evidence="4">
    <location>
        <begin position="103"/>
        <end position="125"/>
    </location>
</feature>
<feature type="transmembrane region" description="Helical" evidence="4">
    <location>
        <begin position="14"/>
        <end position="41"/>
    </location>
</feature>